<dbReference type="Proteomes" id="UP001165569">
    <property type="component" value="Unassembled WGS sequence"/>
</dbReference>
<proteinExistence type="predicted"/>
<organism evidence="1 4">
    <name type="scientific">Brenneria izbisi</name>
    <dbReference type="NCBI Taxonomy" id="2939450"/>
    <lineage>
        <taxon>Bacteria</taxon>
        <taxon>Pseudomonadati</taxon>
        <taxon>Pseudomonadota</taxon>
        <taxon>Gammaproteobacteria</taxon>
        <taxon>Enterobacterales</taxon>
        <taxon>Pectobacteriaceae</taxon>
        <taxon>Brenneria</taxon>
    </lineage>
</organism>
<dbReference type="EMBL" id="JAMPJU010000002">
    <property type="protein sequence ID" value="MCV9881332.1"/>
    <property type="molecule type" value="Genomic_DNA"/>
</dbReference>
<comment type="caution">
    <text evidence="1">The sequence shown here is derived from an EMBL/GenBank/DDBJ whole genome shotgun (WGS) entry which is preliminary data.</text>
</comment>
<dbReference type="Proteomes" id="UP001165568">
    <property type="component" value="Unassembled WGS sequence"/>
</dbReference>
<evidence type="ECO:0000313" key="2">
    <source>
        <dbReference type="EMBL" id="MCV9881332.1"/>
    </source>
</evidence>
<keyword evidence="3" id="KW-1185">Reference proteome</keyword>
<evidence type="ECO:0000313" key="3">
    <source>
        <dbReference type="Proteomes" id="UP001165568"/>
    </source>
</evidence>
<name>A0AA41XVW0_9GAMM</name>
<dbReference type="EMBL" id="JAMPJT010000002">
    <property type="protein sequence ID" value="MCV9878104.1"/>
    <property type="molecule type" value="Genomic_DNA"/>
</dbReference>
<dbReference type="RefSeq" id="WP_264089042.1">
    <property type="nucleotide sequence ID" value="NZ_JAMPJT010000002.1"/>
</dbReference>
<reference evidence="1" key="1">
    <citation type="submission" date="2022-04" db="EMBL/GenBank/DDBJ databases">
        <title>Brenneria sp. isolated from walnut trees in Serbia.</title>
        <authorList>
            <person name="Gasic K."/>
            <person name="Zlatkovic N."/>
            <person name="Kuzmanovic N."/>
        </authorList>
    </citation>
    <scope>NUCLEOTIDE SEQUENCE</scope>
    <source>
        <strain evidence="2">KBI 423</strain>
        <strain evidence="1">KBI 447</strain>
    </source>
</reference>
<sequence>MKRNVFILESLLKVFDANYVVDSDVSLLSGLDVNSKHDLRKACDLLLKDEYLSFSDKERSDFIATMDYFLEDKFFEFEDLLGNLSLVFDDDVLNNREFISNIRDIISSY</sequence>
<accession>A0AA41XVW0</accession>
<dbReference type="AlphaFoldDB" id="A0AA41XVW0"/>
<protein>
    <submittedName>
        <fullName evidence="1">Uncharacterized protein</fullName>
    </submittedName>
</protein>
<evidence type="ECO:0000313" key="4">
    <source>
        <dbReference type="Proteomes" id="UP001165569"/>
    </source>
</evidence>
<evidence type="ECO:0000313" key="1">
    <source>
        <dbReference type="EMBL" id="MCV9878104.1"/>
    </source>
</evidence>
<gene>
    <name evidence="1" type="ORF">NC803_04470</name>
    <name evidence="2" type="ORF">NC856_03460</name>
</gene>